<proteinExistence type="predicted"/>
<feature type="region of interest" description="Disordered" evidence="1">
    <location>
        <begin position="166"/>
        <end position="235"/>
    </location>
</feature>
<dbReference type="PANTHER" id="PTHR35043">
    <property type="entry name" value="TRANSCRIPTION FACTOR DOMAIN-CONTAINING PROTEIN"/>
    <property type="match status" value="1"/>
</dbReference>
<evidence type="ECO:0000256" key="1">
    <source>
        <dbReference type="SAM" id="MobiDB-lite"/>
    </source>
</evidence>
<evidence type="ECO:0000313" key="2">
    <source>
        <dbReference type="EMBL" id="KAK7450093.1"/>
    </source>
</evidence>
<dbReference type="PANTHER" id="PTHR35043:SF8">
    <property type="entry name" value="DUF4220 DOMAIN-CONTAINING PROTEIN"/>
    <property type="match status" value="1"/>
</dbReference>
<feature type="compositionally biased region" description="Basic and acidic residues" evidence="1">
    <location>
        <begin position="202"/>
        <end position="213"/>
    </location>
</feature>
<sequence>MAGFSLYIDKVWKQTISDRDNFTEVEKTVAERIGEARGLQIVFEEVEPGDINDKCYRLIEDSSSPRPATCLLEFLIQKEIIRVTEEEILDRSKTDTISKVVVVGQTLWFVAQCVARAAEKLPVTNLEIMTLAFAALNIATYFMWWNKPQRVRYPIMVNISEGRNGLLEKNGHRSEETSESTTRTEIQASEDSSDVACNITGEKSEQGTRKEMEVSNTGGQSSTDDLQRHWRPLRT</sequence>
<protein>
    <submittedName>
        <fullName evidence="2">Uncharacterized protein</fullName>
    </submittedName>
</protein>
<keyword evidence="3" id="KW-1185">Reference proteome</keyword>
<accession>A0ABR1J6X4</accession>
<name>A0ABR1J6X4_9AGAR</name>
<dbReference type="Proteomes" id="UP001498398">
    <property type="component" value="Unassembled WGS sequence"/>
</dbReference>
<comment type="caution">
    <text evidence="2">The sequence shown here is derived from an EMBL/GenBank/DDBJ whole genome shotgun (WGS) entry which is preliminary data.</text>
</comment>
<dbReference type="EMBL" id="JBANRG010000034">
    <property type="protein sequence ID" value="KAK7450093.1"/>
    <property type="molecule type" value="Genomic_DNA"/>
</dbReference>
<evidence type="ECO:0000313" key="3">
    <source>
        <dbReference type="Proteomes" id="UP001498398"/>
    </source>
</evidence>
<feature type="compositionally biased region" description="Polar residues" evidence="1">
    <location>
        <begin position="214"/>
        <end position="224"/>
    </location>
</feature>
<reference evidence="2 3" key="1">
    <citation type="submission" date="2024-01" db="EMBL/GenBank/DDBJ databases">
        <title>A draft genome for the cacao thread blight pathogen Marasmiellus scandens.</title>
        <authorList>
            <person name="Baruah I.K."/>
            <person name="Leung J."/>
            <person name="Bukari Y."/>
            <person name="Amoako-Attah I."/>
            <person name="Meinhardt L.W."/>
            <person name="Bailey B.A."/>
            <person name="Cohen S.P."/>
        </authorList>
    </citation>
    <scope>NUCLEOTIDE SEQUENCE [LARGE SCALE GENOMIC DNA]</scope>
    <source>
        <strain evidence="2 3">GH-19</strain>
    </source>
</reference>
<organism evidence="2 3">
    <name type="scientific">Marasmiellus scandens</name>
    <dbReference type="NCBI Taxonomy" id="2682957"/>
    <lineage>
        <taxon>Eukaryota</taxon>
        <taxon>Fungi</taxon>
        <taxon>Dikarya</taxon>
        <taxon>Basidiomycota</taxon>
        <taxon>Agaricomycotina</taxon>
        <taxon>Agaricomycetes</taxon>
        <taxon>Agaricomycetidae</taxon>
        <taxon>Agaricales</taxon>
        <taxon>Marasmiineae</taxon>
        <taxon>Omphalotaceae</taxon>
        <taxon>Marasmiellus</taxon>
    </lineage>
</organism>
<gene>
    <name evidence="2" type="ORF">VKT23_012975</name>
</gene>